<dbReference type="Proteomes" id="UP000644749">
    <property type="component" value="Unassembled WGS sequence"/>
</dbReference>
<dbReference type="PANTHER" id="PTHR35011">
    <property type="entry name" value="2,3-DIKETO-L-GULONATE TRAP TRANSPORTER SMALL PERMEASE PROTEIN YIAM"/>
    <property type="match status" value="1"/>
</dbReference>
<feature type="transmembrane region" description="Helical" evidence="9">
    <location>
        <begin position="82"/>
        <end position="103"/>
    </location>
</feature>
<evidence type="ECO:0000259" key="10">
    <source>
        <dbReference type="Pfam" id="PF04290"/>
    </source>
</evidence>
<evidence type="ECO:0000256" key="3">
    <source>
        <dbReference type="ARBA" id="ARBA00022475"/>
    </source>
</evidence>
<evidence type="ECO:0000256" key="1">
    <source>
        <dbReference type="ARBA" id="ARBA00004429"/>
    </source>
</evidence>
<organism evidence="11 12">
    <name type="scientific">Paracoccus aerius</name>
    <dbReference type="NCBI Taxonomy" id="1915382"/>
    <lineage>
        <taxon>Bacteria</taxon>
        <taxon>Pseudomonadati</taxon>
        <taxon>Pseudomonadota</taxon>
        <taxon>Alphaproteobacteria</taxon>
        <taxon>Rhodobacterales</taxon>
        <taxon>Paracoccaceae</taxon>
        <taxon>Paracoccus</taxon>
    </lineage>
</organism>
<evidence type="ECO:0000256" key="6">
    <source>
        <dbReference type="ARBA" id="ARBA00022989"/>
    </source>
</evidence>
<dbReference type="RefSeq" id="WP_191312766.1">
    <property type="nucleotide sequence ID" value="NZ_BNCL01000031.1"/>
</dbReference>
<comment type="subunit">
    <text evidence="9">The complex comprises the extracytoplasmic solute receptor protein and the two transmembrane proteins.</text>
</comment>
<comment type="similarity">
    <text evidence="8 9">Belongs to the TRAP transporter small permease family.</text>
</comment>
<evidence type="ECO:0000313" key="12">
    <source>
        <dbReference type="Proteomes" id="UP000644749"/>
    </source>
</evidence>
<keyword evidence="3" id="KW-1003">Cell membrane</keyword>
<feature type="transmembrane region" description="Helical" evidence="9">
    <location>
        <begin position="123"/>
        <end position="145"/>
    </location>
</feature>
<protein>
    <recommendedName>
        <fullName evidence="9">TRAP transporter small permease protein</fullName>
    </recommendedName>
</protein>
<dbReference type="InterPro" id="IPR055348">
    <property type="entry name" value="DctQ"/>
</dbReference>
<dbReference type="Pfam" id="PF04290">
    <property type="entry name" value="DctQ"/>
    <property type="match status" value="1"/>
</dbReference>
<evidence type="ECO:0000256" key="9">
    <source>
        <dbReference type="RuleBase" id="RU369079"/>
    </source>
</evidence>
<evidence type="ECO:0000256" key="7">
    <source>
        <dbReference type="ARBA" id="ARBA00023136"/>
    </source>
</evidence>
<keyword evidence="2 9" id="KW-0813">Transport</keyword>
<proteinExistence type="inferred from homology"/>
<keyword evidence="5 9" id="KW-0812">Transmembrane</keyword>
<keyword evidence="7 9" id="KW-0472">Membrane</keyword>
<evidence type="ECO:0000256" key="5">
    <source>
        <dbReference type="ARBA" id="ARBA00022692"/>
    </source>
</evidence>
<sequence>MKLIATLASAIGGVLIAILVGVTSLAVFMRYVMSTPFQWTEEISGFLMIWIIMLGAISCEWRRQHLTIDFAVGALPAGPRRVIEIIVGLASAGVLVWMAWLAWQLAQSAAFKRTQILRISWFWLDLAVVVGAGVTALVVLWRLFATAEPVEEETRH</sequence>
<evidence type="ECO:0000313" key="11">
    <source>
        <dbReference type="EMBL" id="MBL3675534.1"/>
    </source>
</evidence>
<keyword evidence="6 9" id="KW-1133">Transmembrane helix</keyword>
<comment type="caution">
    <text evidence="11">The sequence shown here is derived from an EMBL/GenBank/DDBJ whole genome shotgun (WGS) entry which is preliminary data.</text>
</comment>
<evidence type="ECO:0000256" key="2">
    <source>
        <dbReference type="ARBA" id="ARBA00022448"/>
    </source>
</evidence>
<keyword evidence="4 9" id="KW-0997">Cell inner membrane</keyword>
<keyword evidence="12" id="KW-1185">Reference proteome</keyword>
<comment type="subcellular location">
    <subcellularLocation>
        <location evidence="1 9">Cell inner membrane</location>
        <topology evidence="1 9">Multi-pass membrane protein</topology>
    </subcellularLocation>
</comment>
<comment type="function">
    <text evidence="9">Part of the tripartite ATP-independent periplasmic (TRAP) transport system.</text>
</comment>
<name>A0ABS1SBR1_9RHOB</name>
<dbReference type="InterPro" id="IPR007387">
    <property type="entry name" value="TRAP_DctQ"/>
</dbReference>
<feature type="domain" description="Tripartite ATP-independent periplasmic transporters DctQ component" evidence="10">
    <location>
        <begin position="19"/>
        <end position="144"/>
    </location>
</feature>
<evidence type="ECO:0000256" key="4">
    <source>
        <dbReference type="ARBA" id="ARBA00022519"/>
    </source>
</evidence>
<dbReference type="PANTHER" id="PTHR35011:SF2">
    <property type="entry name" value="2,3-DIKETO-L-GULONATE TRAP TRANSPORTER SMALL PERMEASE PROTEIN YIAM"/>
    <property type="match status" value="1"/>
</dbReference>
<feature type="transmembrane region" description="Helical" evidence="9">
    <location>
        <begin position="7"/>
        <end position="31"/>
    </location>
</feature>
<feature type="transmembrane region" description="Helical" evidence="9">
    <location>
        <begin position="43"/>
        <end position="61"/>
    </location>
</feature>
<accession>A0ABS1SBR1</accession>
<evidence type="ECO:0000256" key="8">
    <source>
        <dbReference type="ARBA" id="ARBA00038436"/>
    </source>
</evidence>
<reference evidence="11 12" key="1">
    <citation type="submission" date="2021-01" db="EMBL/GenBank/DDBJ databases">
        <title>011410 draft genome.</title>
        <authorList>
            <person name="Lang L."/>
        </authorList>
    </citation>
    <scope>NUCLEOTIDE SEQUENCE [LARGE SCALE GENOMIC DNA]</scope>
    <source>
        <strain evidence="11 12">KCTC 42845</strain>
    </source>
</reference>
<gene>
    <name evidence="11" type="ORF">JL111_18855</name>
</gene>
<dbReference type="EMBL" id="JAESHT010000029">
    <property type="protein sequence ID" value="MBL3675534.1"/>
    <property type="molecule type" value="Genomic_DNA"/>
</dbReference>